<dbReference type="Proteomes" id="UP001524569">
    <property type="component" value="Unassembled WGS sequence"/>
</dbReference>
<sequence length="59" mass="6326">MASVARAQLAKFYGKVRPIPANGHDSILEIRRIISPASMYSMSVGDVGVLLALNLAWAV</sequence>
<name>A0ABT1UHL8_9GAMM</name>
<evidence type="ECO:0000313" key="1">
    <source>
        <dbReference type="EMBL" id="MCQ8181726.1"/>
    </source>
</evidence>
<dbReference type="EMBL" id="JANIBM010000011">
    <property type="protein sequence ID" value="MCQ8181726.1"/>
    <property type="molecule type" value="Genomic_DNA"/>
</dbReference>
<protein>
    <submittedName>
        <fullName evidence="1">Uncharacterized protein</fullName>
    </submittedName>
</protein>
<evidence type="ECO:0000313" key="2">
    <source>
        <dbReference type="Proteomes" id="UP001524569"/>
    </source>
</evidence>
<organism evidence="1 2">
    <name type="scientific">Methylomonas aurea</name>
    <dbReference type="NCBI Taxonomy" id="2952224"/>
    <lineage>
        <taxon>Bacteria</taxon>
        <taxon>Pseudomonadati</taxon>
        <taxon>Pseudomonadota</taxon>
        <taxon>Gammaproteobacteria</taxon>
        <taxon>Methylococcales</taxon>
        <taxon>Methylococcaceae</taxon>
        <taxon>Methylomonas</taxon>
    </lineage>
</organism>
<comment type="caution">
    <text evidence="1">The sequence shown here is derived from an EMBL/GenBank/DDBJ whole genome shotgun (WGS) entry which is preliminary data.</text>
</comment>
<proteinExistence type="predicted"/>
<keyword evidence="2" id="KW-1185">Reference proteome</keyword>
<reference evidence="1 2" key="1">
    <citation type="submission" date="2022-07" db="EMBL/GenBank/DDBJ databases">
        <title>Methylomonas rivi sp. nov., Methylomonas rosea sp. nov., Methylomonas aureus sp. nov. and Methylomonas subterranea sp. nov., four novel methanotrophs isolated from a freshwater creek and the deep terrestrial subsurface.</title>
        <authorList>
            <person name="Abin C."/>
            <person name="Sankaranarayanan K."/>
            <person name="Garner C."/>
            <person name="Sindelar R."/>
            <person name="Kotary K."/>
            <person name="Garner R."/>
            <person name="Barclay S."/>
            <person name="Lawson P."/>
            <person name="Krumholz L."/>
        </authorList>
    </citation>
    <scope>NUCLEOTIDE SEQUENCE [LARGE SCALE GENOMIC DNA]</scope>
    <source>
        <strain evidence="1 2">SURF-1</strain>
    </source>
</reference>
<accession>A0ABT1UHL8</accession>
<gene>
    <name evidence="1" type="ORF">NP603_11450</name>
</gene>
<dbReference type="RefSeq" id="WP_256611017.1">
    <property type="nucleotide sequence ID" value="NZ_JANIBM010000011.1"/>
</dbReference>